<feature type="transmembrane region" description="Helical" evidence="5">
    <location>
        <begin position="98"/>
        <end position="116"/>
    </location>
</feature>
<reference evidence="7 8" key="1">
    <citation type="submission" date="2024-02" db="EMBL/GenBank/DDBJ databases">
        <title>New thermophilic sulfur-oxidizing bacteria from a hot springs of the Uzon caldera (Kamchatka, Russia).</title>
        <authorList>
            <person name="Dukat A.M."/>
            <person name="Elcheninov A.G."/>
            <person name="Frolov E.N."/>
        </authorList>
    </citation>
    <scope>NUCLEOTIDE SEQUENCE [LARGE SCALE GENOMIC DNA]</scope>
    <source>
        <strain evidence="7 8">AK1</strain>
    </source>
</reference>
<evidence type="ECO:0000259" key="6">
    <source>
        <dbReference type="Pfam" id="PF04932"/>
    </source>
</evidence>
<name>A0ABV0ECL7_9BURK</name>
<feature type="transmembrane region" description="Helical" evidence="5">
    <location>
        <begin position="227"/>
        <end position="245"/>
    </location>
</feature>
<dbReference type="Proteomes" id="UP001482231">
    <property type="component" value="Unassembled WGS sequence"/>
</dbReference>
<keyword evidence="3 5" id="KW-1133">Transmembrane helix</keyword>
<feature type="transmembrane region" description="Helical" evidence="5">
    <location>
        <begin position="39"/>
        <end position="58"/>
    </location>
</feature>
<proteinExistence type="predicted"/>
<feature type="transmembrane region" description="Helical" evidence="5">
    <location>
        <begin position="125"/>
        <end position="147"/>
    </location>
</feature>
<accession>A0ABV0ECL7</accession>
<dbReference type="InterPro" id="IPR007016">
    <property type="entry name" value="O-antigen_ligase-rel_domated"/>
</dbReference>
<evidence type="ECO:0000256" key="1">
    <source>
        <dbReference type="ARBA" id="ARBA00004141"/>
    </source>
</evidence>
<organism evidence="7 8">
    <name type="scientific">Thiobacter aerophilum</name>
    <dbReference type="NCBI Taxonomy" id="3121275"/>
    <lineage>
        <taxon>Bacteria</taxon>
        <taxon>Pseudomonadati</taxon>
        <taxon>Pseudomonadota</taxon>
        <taxon>Betaproteobacteria</taxon>
        <taxon>Burkholderiales</taxon>
        <taxon>Thiobacteraceae</taxon>
        <taxon>Thiobacter</taxon>
    </lineage>
</organism>
<gene>
    <name evidence="7" type="ORF">V6E02_04245</name>
</gene>
<evidence type="ECO:0000256" key="5">
    <source>
        <dbReference type="SAM" id="Phobius"/>
    </source>
</evidence>
<feature type="transmembrane region" description="Helical" evidence="5">
    <location>
        <begin position="348"/>
        <end position="371"/>
    </location>
</feature>
<keyword evidence="2 5" id="KW-0812">Transmembrane</keyword>
<feature type="transmembrane region" description="Helical" evidence="5">
    <location>
        <begin position="383"/>
        <end position="403"/>
    </location>
</feature>
<feature type="transmembrane region" description="Helical" evidence="5">
    <location>
        <begin position="184"/>
        <end position="200"/>
    </location>
</feature>
<evidence type="ECO:0000256" key="4">
    <source>
        <dbReference type="ARBA" id="ARBA00023136"/>
    </source>
</evidence>
<sequence>MTVWLNRLGEQRLWAASPEHLARLSVFFYLAALPFPHNAAWKNVAAFFMLLVTGWLVGTKRLKVDWHSPLVLGLLVLLTLVGASSLAGIAPLEGFNELRKHLLPAILLFLLTAFAFREGGWREWLFIYAGSLFLLRIALAVAELTWYGDLYAARTSGNFVKGVALDAGFYLPVYFGLFLSAGQLRWWAGAATAAAFAIIILTQGRAPLLAGLLAIAAMLIALRRWRLLLLLLGVGLFTTIVLGLARPDLRERFLPAFSPHTYIDALDTRAFGRESDGLSGRIPIWLGVIEIARERPLLGYGFGWKKLGRIAVEDGFVERWEQNKQSLLAEAQVNYFSLPTDKVNPHNLYLQIFFEAGLVGLVVYCAVLGLFVRVAWQQTRQGADVGGATAAIVLGFLVDHLVLGLANGLWIGLGPSMAWLGVLEAIRQKRAS</sequence>
<dbReference type="PANTHER" id="PTHR37422:SF13">
    <property type="entry name" value="LIPOPOLYSACCHARIDE BIOSYNTHESIS PROTEIN PA4999-RELATED"/>
    <property type="match status" value="1"/>
</dbReference>
<keyword evidence="7" id="KW-0436">Ligase</keyword>
<dbReference type="GO" id="GO:0016874">
    <property type="term" value="F:ligase activity"/>
    <property type="evidence" value="ECO:0007669"/>
    <property type="project" value="UniProtKB-KW"/>
</dbReference>
<feature type="transmembrane region" description="Helical" evidence="5">
    <location>
        <begin position="70"/>
        <end position="92"/>
    </location>
</feature>
<dbReference type="Pfam" id="PF04932">
    <property type="entry name" value="Wzy_C"/>
    <property type="match status" value="1"/>
</dbReference>
<dbReference type="EMBL" id="JBAJEX010000002">
    <property type="protein sequence ID" value="MEO1766418.1"/>
    <property type="molecule type" value="Genomic_DNA"/>
</dbReference>
<evidence type="ECO:0000256" key="2">
    <source>
        <dbReference type="ARBA" id="ARBA00022692"/>
    </source>
</evidence>
<evidence type="ECO:0000256" key="3">
    <source>
        <dbReference type="ARBA" id="ARBA00022989"/>
    </source>
</evidence>
<comment type="subcellular location">
    <subcellularLocation>
        <location evidence="1">Membrane</location>
        <topology evidence="1">Multi-pass membrane protein</topology>
    </subcellularLocation>
</comment>
<dbReference type="InterPro" id="IPR051533">
    <property type="entry name" value="WaaL-like"/>
</dbReference>
<protein>
    <submittedName>
        <fullName evidence="7">O-antigen ligase family protein</fullName>
    </submittedName>
</protein>
<keyword evidence="4 5" id="KW-0472">Membrane</keyword>
<feature type="transmembrane region" description="Helical" evidence="5">
    <location>
        <begin position="206"/>
        <end position="222"/>
    </location>
</feature>
<evidence type="ECO:0000313" key="8">
    <source>
        <dbReference type="Proteomes" id="UP001482231"/>
    </source>
</evidence>
<comment type="caution">
    <text evidence="7">The sequence shown here is derived from an EMBL/GenBank/DDBJ whole genome shotgun (WGS) entry which is preliminary data.</text>
</comment>
<dbReference type="PANTHER" id="PTHR37422">
    <property type="entry name" value="TEICHURONIC ACID BIOSYNTHESIS PROTEIN TUAE"/>
    <property type="match status" value="1"/>
</dbReference>
<feature type="domain" description="O-antigen ligase-related" evidence="6">
    <location>
        <begin position="191"/>
        <end position="365"/>
    </location>
</feature>
<feature type="transmembrane region" description="Helical" evidence="5">
    <location>
        <begin position="159"/>
        <end position="177"/>
    </location>
</feature>
<dbReference type="RefSeq" id="WP_347307463.1">
    <property type="nucleotide sequence ID" value="NZ_JBAJEX010000002.1"/>
</dbReference>
<keyword evidence="8" id="KW-1185">Reference proteome</keyword>
<evidence type="ECO:0000313" key="7">
    <source>
        <dbReference type="EMBL" id="MEO1766418.1"/>
    </source>
</evidence>